<gene>
    <name evidence="2" type="ORF">ACFQ0E_04185</name>
</gene>
<dbReference type="Proteomes" id="UP001597110">
    <property type="component" value="Unassembled WGS sequence"/>
</dbReference>
<keyword evidence="1" id="KW-0812">Transmembrane</keyword>
<reference evidence="3" key="1">
    <citation type="journal article" date="2019" name="Int. J. Syst. Evol. Microbiol.">
        <title>The Global Catalogue of Microorganisms (GCM) 10K type strain sequencing project: providing services to taxonomists for standard genome sequencing and annotation.</title>
        <authorList>
            <consortium name="The Broad Institute Genomics Platform"/>
            <consortium name="The Broad Institute Genome Sequencing Center for Infectious Disease"/>
            <person name="Wu L."/>
            <person name="Ma J."/>
        </authorList>
    </citation>
    <scope>NUCLEOTIDE SEQUENCE [LARGE SCALE GENOMIC DNA]</scope>
    <source>
        <strain evidence="3">CCUG 55585</strain>
    </source>
</reference>
<organism evidence="2 3">
    <name type="scientific">Lysobacter brunescens</name>
    <dbReference type="NCBI Taxonomy" id="262323"/>
    <lineage>
        <taxon>Bacteria</taxon>
        <taxon>Pseudomonadati</taxon>
        <taxon>Pseudomonadota</taxon>
        <taxon>Gammaproteobacteria</taxon>
        <taxon>Lysobacterales</taxon>
        <taxon>Lysobacteraceae</taxon>
        <taxon>Lysobacter</taxon>
    </lineage>
</organism>
<evidence type="ECO:0008006" key="4">
    <source>
        <dbReference type="Google" id="ProtNLM"/>
    </source>
</evidence>
<proteinExistence type="predicted"/>
<comment type="caution">
    <text evidence="2">The sequence shown here is derived from an EMBL/GenBank/DDBJ whole genome shotgun (WGS) entry which is preliminary data.</text>
</comment>
<protein>
    <recommendedName>
        <fullName evidence="4">DUF3592 domain-containing protein</fullName>
    </recommendedName>
</protein>
<dbReference type="RefSeq" id="WP_386822433.1">
    <property type="nucleotide sequence ID" value="NZ_JBHTIF010000001.1"/>
</dbReference>
<feature type="transmembrane region" description="Helical" evidence="1">
    <location>
        <begin position="12"/>
        <end position="33"/>
    </location>
</feature>
<evidence type="ECO:0000256" key="1">
    <source>
        <dbReference type="SAM" id="Phobius"/>
    </source>
</evidence>
<accession>A0ABW2Y8U2</accession>
<feature type="transmembrane region" description="Helical" evidence="1">
    <location>
        <begin position="148"/>
        <end position="169"/>
    </location>
</feature>
<name>A0ABW2Y8U2_9GAMM</name>
<dbReference type="EMBL" id="JBHTIF010000001">
    <property type="protein sequence ID" value="MFD0724792.1"/>
    <property type="molecule type" value="Genomic_DNA"/>
</dbReference>
<keyword evidence="3" id="KW-1185">Reference proteome</keyword>
<keyword evidence="1" id="KW-1133">Transmembrane helix</keyword>
<sequence length="172" mass="19062">MHIAHKIAKCPLCMILTGIIGLIVLSFVGSKFINQKPVSASDLVEIKGKVETASLVQHRKSRYLEIVLPDQPLPFRSYTYAYGLLPGSLDRLGPGSRVVIGITKQNKWVPHKNVSGKETHYSIVTLAIDGQEALPISVHNRNAEQDHLFGLIFTPIMGLICLFMIVAGFRRM</sequence>
<evidence type="ECO:0000313" key="2">
    <source>
        <dbReference type="EMBL" id="MFD0724792.1"/>
    </source>
</evidence>
<keyword evidence="1" id="KW-0472">Membrane</keyword>
<evidence type="ECO:0000313" key="3">
    <source>
        <dbReference type="Proteomes" id="UP001597110"/>
    </source>
</evidence>